<evidence type="ECO:0000313" key="2">
    <source>
        <dbReference type="Proteomes" id="UP000075243"/>
    </source>
</evidence>
<dbReference type="Gramene" id="C.cajan_08276.t">
    <property type="protein sequence ID" value="C.cajan_08276.t"/>
    <property type="gene ID" value="C.cajan_08276"/>
</dbReference>
<dbReference type="EMBL" id="CM003605">
    <property type="protein sequence ID" value="KYP69333.1"/>
    <property type="molecule type" value="Genomic_DNA"/>
</dbReference>
<gene>
    <name evidence="1" type="ORF">KK1_008522</name>
</gene>
<evidence type="ECO:0000313" key="1">
    <source>
        <dbReference type="EMBL" id="KYP69333.1"/>
    </source>
</evidence>
<reference evidence="1 2" key="1">
    <citation type="journal article" date="2012" name="Nat. Biotechnol.">
        <title>Draft genome sequence of pigeonpea (Cajanus cajan), an orphan legume crop of resource-poor farmers.</title>
        <authorList>
            <person name="Varshney R.K."/>
            <person name="Chen W."/>
            <person name="Li Y."/>
            <person name="Bharti A.K."/>
            <person name="Saxena R.K."/>
            <person name="Schlueter J.A."/>
            <person name="Donoghue M.T."/>
            <person name="Azam S."/>
            <person name="Fan G."/>
            <person name="Whaley A.M."/>
            <person name="Farmer A.D."/>
            <person name="Sheridan J."/>
            <person name="Iwata A."/>
            <person name="Tuteja R."/>
            <person name="Penmetsa R.V."/>
            <person name="Wu W."/>
            <person name="Upadhyaya H.D."/>
            <person name="Yang S.P."/>
            <person name="Shah T."/>
            <person name="Saxena K.B."/>
            <person name="Michael T."/>
            <person name="McCombie W.R."/>
            <person name="Yang B."/>
            <person name="Zhang G."/>
            <person name="Yang H."/>
            <person name="Wang J."/>
            <person name="Spillane C."/>
            <person name="Cook D.R."/>
            <person name="May G.D."/>
            <person name="Xu X."/>
            <person name="Jackson S.A."/>
        </authorList>
    </citation>
    <scope>NUCLEOTIDE SEQUENCE [LARGE SCALE GENOMIC DNA]</scope>
    <source>
        <strain evidence="2">cv. Asha</strain>
    </source>
</reference>
<accession>A0A151TQL4</accession>
<protein>
    <submittedName>
        <fullName evidence="1">Uncharacterized protein</fullName>
    </submittedName>
</protein>
<sequence length="178" mass="20561">DICNNYVVKACTSWLKNGVIPKALNETNIVLIPKCDKPNTMKDLRPIFIYNIVMGKALCQKRKDHGGIDFQYIFDFNLVMLGKQAWGLISDLDTTISKILTTRYYPRGDFFEARIDNNLCYTWHSIWSTQALIQDGYTWYVGNGENIIVWKDPSFVKKATFIYKPTLIKTITTRKSSN</sequence>
<feature type="non-terminal residue" evidence="1">
    <location>
        <position position="1"/>
    </location>
</feature>
<dbReference type="AlphaFoldDB" id="A0A151TQL4"/>
<name>A0A151TQL4_CAJCA</name>
<dbReference type="Proteomes" id="UP000075243">
    <property type="component" value="Chromosome 3"/>
</dbReference>
<proteinExistence type="predicted"/>
<organism evidence="1 2">
    <name type="scientific">Cajanus cajan</name>
    <name type="common">Pigeon pea</name>
    <name type="synonym">Cajanus indicus</name>
    <dbReference type="NCBI Taxonomy" id="3821"/>
    <lineage>
        <taxon>Eukaryota</taxon>
        <taxon>Viridiplantae</taxon>
        <taxon>Streptophyta</taxon>
        <taxon>Embryophyta</taxon>
        <taxon>Tracheophyta</taxon>
        <taxon>Spermatophyta</taxon>
        <taxon>Magnoliopsida</taxon>
        <taxon>eudicotyledons</taxon>
        <taxon>Gunneridae</taxon>
        <taxon>Pentapetalae</taxon>
        <taxon>rosids</taxon>
        <taxon>fabids</taxon>
        <taxon>Fabales</taxon>
        <taxon>Fabaceae</taxon>
        <taxon>Papilionoideae</taxon>
        <taxon>50 kb inversion clade</taxon>
        <taxon>NPAAA clade</taxon>
        <taxon>indigoferoid/millettioid clade</taxon>
        <taxon>Phaseoleae</taxon>
        <taxon>Cajanus</taxon>
    </lineage>
</organism>
<keyword evidence="2" id="KW-1185">Reference proteome</keyword>